<dbReference type="EMBL" id="ML143589">
    <property type="protein sequence ID" value="TBU21635.1"/>
    <property type="molecule type" value="Genomic_DNA"/>
</dbReference>
<feature type="region of interest" description="Disordered" evidence="1">
    <location>
        <begin position="1"/>
        <end position="351"/>
    </location>
</feature>
<dbReference type="OrthoDB" id="2803752at2759"/>
<dbReference type="Proteomes" id="UP000292957">
    <property type="component" value="Unassembled WGS sequence"/>
</dbReference>
<name>A0A4Q9M4B7_9APHY</name>
<feature type="compositionally biased region" description="Basic and acidic residues" evidence="1">
    <location>
        <begin position="58"/>
        <end position="82"/>
    </location>
</feature>
<evidence type="ECO:0000313" key="2">
    <source>
        <dbReference type="EMBL" id="TBU21635.1"/>
    </source>
</evidence>
<protein>
    <submittedName>
        <fullName evidence="2">Uncharacterized protein</fullName>
    </submittedName>
</protein>
<accession>A0A4Q9M4B7</accession>
<sequence>MPRQKKANIPSPPPEPQAGPQPATQRVTRARNKVAHPGARDLRGWDPDHPNRVPTPPAEKRDKSAAAKRKEEAYKAQRERKQAAAVAKAAREQNRLQREEERATKQRRNPPPPRPSQAKPPPSKPSRAAINTTSPDPPSAANVARVSRSAMQLLGEYTDSDEEVDELFPPVDIMSDVPNEVDGLPSGSNFAPAGSTEEDSEEEEDVDSAMDVEEEDELPRKRGSRKPQLRRADVAAANLVKKAKHAAVPGGLRSDWQDWYKTPAKTSRPQLRISMASKSSRHTTLPVPRRRSRPTTSPSPDLDDQPAGVRDYGGLGDEDETHERDTLDRDVPLSPLEWGDNEDEDLDEREQRDTTMAVAVRRRSPQHNRVNGNDIPREYAKEFNERLVPFLHAAVGTMTPFTPFELHHKRQIFKKIFVWSDVTLEPDSVFVKVMENRFSDWKTKFREAALTVVRDEMMHPERKSSREARIAFVREQLALTPGADRADKDTIKNMCAPFFWAEWDKGRKSGRFEGPMLLKTFAYAHLPVLQAVPDDIRDSVGDIFGKLEPVGALVMAALAVEFALHAWLTGNHQMARGAEGLFSADNWGDKVVQQNGVAVQENKVTCLFARASDLSDEHLLRILDSARELIDERRQRIVKGKAIKKVQEDTAPDFASSD</sequence>
<reference evidence="2" key="1">
    <citation type="submission" date="2019-01" db="EMBL/GenBank/DDBJ databases">
        <title>Draft genome sequences of three monokaryotic isolates of the white-rot basidiomycete fungus Dichomitus squalens.</title>
        <authorList>
            <consortium name="DOE Joint Genome Institute"/>
            <person name="Lopez S.C."/>
            <person name="Andreopoulos B."/>
            <person name="Pangilinan J."/>
            <person name="Lipzen A."/>
            <person name="Riley R."/>
            <person name="Ahrendt S."/>
            <person name="Ng V."/>
            <person name="Barry K."/>
            <person name="Daum C."/>
            <person name="Grigoriev I.V."/>
            <person name="Hilden K.S."/>
            <person name="Makela M.R."/>
            <person name="de Vries R.P."/>
        </authorList>
    </citation>
    <scope>NUCLEOTIDE SEQUENCE [LARGE SCALE GENOMIC DNA]</scope>
    <source>
        <strain evidence="2">OM18370.1</strain>
    </source>
</reference>
<gene>
    <name evidence="2" type="ORF">BD311DRAFT_812148</name>
</gene>
<evidence type="ECO:0000256" key="1">
    <source>
        <dbReference type="SAM" id="MobiDB-lite"/>
    </source>
</evidence>
<feature type="compositionally biased region" description="Low complexity" evidence="1">
    <location>
        <begin position="139"/>
        <end position="150"/>
    </location>
</feature>
<feature type="compositionally biased region" description="Acidic residues" evidence="1">
    <location>
        <begin position="339"/>
        <end position="348"/>
    </location>
</feature>
<feature type="compositionally biased region" description="Basic and acidic residues" evidence="1">
    <location>
        <begin position="321"/>
        <end position="331"/>
    </location>
</feature>
<feature type="compositionally biased region" description="Basic and acidic residues" evidence="1">
    <location>
        <begin position="38"/>
        <end position="51"/>
    </location>
</feature>
<organism evidence="2">
    <name type="scientific">Dichomitus squalens</name>
    <dbReference type="NCBI Taxonomy" id="114155"/>
    <lineage>
        <taxon>Eukaryota</taxon>
        <taxon>Fungi</taxon>
        <taxon>Dikarya</taxon>
        <taxon>Basidiomycota</taxon>
        <taxon>Agaricomycotina</taxon>
        <taxon>Agaricomycetes</taxon>
        <taxon>Polyporales</taxon>
        <taxon>Polyporaceae</taxon>
        <taxon>Dichomitus</taxon>
    </lineage>
</organism>
<dbReference type="AlphaFoldDB" id="A0A4Q9M4B7"/>
<feature type="compositionally biased region" description="Pro residues" evidence="1">
    <location>
        <begin position="10"/>
        <end position="19"/>
    </location>
</feature>
<feature type="compositionally biased region" description="Basic and acidic residues" evidence="1">
    <location>
        <begin position="89"/>
        <end position="104"/>
    </location>
</feature>
<proteinExistence type="predicted"/>
<feature type="compositionally biased region" description="Acidic residues" evidence="1">
    <location>
        <begin position="196"/>
        <end position="217"/>
    </location>
</feature>
<feature type="compositionally biased region" description="Pro residues" evidence="1">
    <location>
        <begin position="109"/>
        <end position="124"/>
    </location>
</feature>